<dbReference type="InterPro" id="IPR046980">
    <property type="entry name" value="KefG/KefF"/>
</dbReference>
<reference evidence="3 4" key="1">
    <citation type="submission" date="2014-03" db="EMBL/GenBank/DDBJ databases">
        <title>Genomics of Bifidobacteria.</title>
        <authorList>
            <person name="Ventura M."/>
            <person name="Milani C."/>
            <person name="Lugli G.A."/>
        </authorList>
    </citation>
    <scope>NUCLEOTIDE SEQUENCE [LARGE SCALE GENOMIC DNA]</scope>
    <source>
        <strain evidence="3 4">LMG 21589</strain>
    </source>
</reference>
<sequence length="173" mass="19106">MKTLVLVFHPNLKGQSRVNAALAKAAEELPNVTVRDEYALYPDGKIDVKAEQKAVEEADRIIFQFPIFWFSSPALLKEWEDKVLEHGWAYGSEGHAFEGKEFGVAVSTGSPESAYQTGTPGRYPIEQLLIPLEGTAYYIGATWLKPFATYDAFGITDEALAQSAAQYKALLAE</sequence>
<proteinExistence type="predicted"/>
<organism evidence="3 4">
    <name type="scientific">Bifidobacterium scardovii</name>
    <dbReference type="NCBI Taxonomy" id="158787"/>
    <lineage>
        <taxon>Bacteria</taxon>
        <taxon>Bacillati</taxon>
        <taxon>Actinomycetota</taxon>
        <taxon>Actinomycetes</taxon>
        <taxon>Bifidobacteriales</taxon>
        <taxon>Bifidobacteriaceae</taxon>
        <taxon>Bifidobacterium</taxon>
    </lineage>
</organism>
<keyword evidence="1 3" id="KW-0560">Oxidoreductase</keyword>
<evidence type="ECO:0000259" key="2">
    <source>
        <dbReference type="Pfam" id="PF02525"/>
    </source>
</evidence>
<dbReference type="GO" id="GO:0003955">
    <property type="term" value="F:NAD(P)H dehydrogenase (quinone) activity"/>
    <property type="evidence" value="ECO:0007669"/>
    <property type="project" value="UniProtKB-EC"/>
</dbReference>
<dbReference type="InterPro" id="IPR003680">
    <property type="entry name" value="Flavodoxin_fold"/>
</dbReference>
<dbReference type="GeneID" id="85165383"/>
<name>A0A087D715_9BIFI</name>
<dbReference type="EMBL" id="JGZO01000023">
    <property type="protein sequence ID" value="KFI91315.1"/>
    <property type="molecule type" value="Genomic_DNA"/>
</dbReference>
<dbReference type="PANTHER" id="PTHR47307">
    <property type="entry name" value="GLUTATHIONE-REGULATED POTASSIUM-EFFLUX SYSTEM ANCILLARY PROTEIN KEFG"/>
    <property type="match status" value="1"/>
</dbReference>
<dbReference type="PANTHER" id="PTHR47307:SF1">
    <property type="entry name" value="GLUTATHIONE-REGULATED POTASSIUM-EFFLUX SYSTEM ANCILLARY PROTEIN KEFG"/>
    <property type="match status" value="1"/>
</dbReference>
<dbReference type="Proteomes" id="UP000029033">
    <property type="component" value="Unassembled WGS sequence"/>
</dbReference>
<dbReference type="STRING" id="158787.BSCA_2004"/>
<protein>
    <submittedName>
        <fullName evidence="3">General stress protein 14</fullName>
        <ecNumber evidence="3">1.6.5.2</ecNumber>
    </submittedName>
</protein>
<feature type="domain" description="Flavodoxin-like fold" evidence="2">
    <location>
        <begin position="1"/>
        <end position="170"/>
    </location>
</feature>
<dbReference type="Pfam" id="PF02525">
    <property type="entry name" value="Flavodoxin_2"/>
    <property type="match status" value="1"/>
</dbReference>
<dbReference type="eggNOG" id="COG2249">
    <property type="taxonomic scope" value="Bacteria"/>
</dbReference>
<dbReference type="EC" id="1.6.5.2" evidence="3"/>
<dbReference type="SUPFAM" id="SSF52218">
    <property type="entry name" value="Flavoproteins"/>
    <property type="match status" value="1"/>
</dbReference>
<evidence type="ECO:0000313" key="3">
    <source>
        <dbReference type="EMBL" id="KFI91315.1"/>
    </source>
</evidence>
<evidence type="ECO:0000256" key="1">
    <source>
        <dbReference type="ARBA" id="ARBA00023002"/>
    </source>
</evidence>
<dbReference type="RefSeq" id="WP_033518583.1">
    <property type="nucleotide sequence ID" value="NZ_CAUPKV010000015.1"/>
</dbReference>
<dbReference type="GO" id="GO:0009055">
    <property type="term" value="F:electron transfer activity"/>
    <property type="evidence" value="ECO:0007669"/>
    <property type="project" value="TreeGrafter"/>
</dbReference>
<comment type="caution">
    <text evidence="3">The sequence shown here is derived from an EMBL/GenBank/DDBJ whole genome shotgun (WGS) entry which is preliminary data.</text>
</comment>
<keyword evidence="4" id="KW-1185">Reference proteome</keyword>
<accession>A0A087D715</accession>
<dbReference type="AlphaFoldDB" id="A0A087D715"/>
<gene>
    <name evidence="3" type="ORF">BSCA_2004</name>
</gene>
<dbReference type="Gene3D" id="3.40.50.360">
    <property type="match status" value="1"/>
</dbReference>
<evidence type="ECO:0000313" key="4">
    <source>
        <dbReference type="Proteomes" id="UP000029033"/>
    </source>
</evidence>
<dbReference type="InterPro" id="IPR029039">
    <property type="entry name" value="Flavoprotein-like_sf"/>
</dbReference>
<dbReference type="GO" id="GO:0010181">
    <property type="term" value="F:FMN binding"/>
    <property type="evidence" value="ECO:0007669"/>
    <property type="project" value="TreeGrafter"/>
</dbReference>
<dbReference type="OrthoDB" id="9798454at2"/>